<sequence>MKNVIRVAGAYVGIIIGAGFASGQEIVQYFASFGLWGIMGTLVTTIFFPIFGYQFIKLGQRLQVPSHKKTIYYLCGKYLGPVLDIALTLFLFGFGVVMIAGSGSLFEQQFAISPVVGYVLMIVLVALTMFLNTANVTSVIGYITPYMVALTLIVVVYSLLISDFNFNELDIIARDQISAGPHWLVSSVNYVALCYAISMAMMIVIGATEEDKKSARLGGIVGGIIVGLMVVILNLALYANIDQLQGTDMPTLALATEISPILGTFMAIGFLGMIFNTAVAMFYSFTARFVQTGTPKFKGVVVVVLLLAFPLGFVGFVDLVNTLFPLIGYVGFVLVIALFISMFRPMKQTSPVDKQM</sequence>
<feature type="transmembrane region" description="Helical" evidence="1">
    <location>
        <begin position="217"/>
        <end position="241"/>
    </location>
</feature>
<keyword evidence="1" id="KW-1133">Transmembrane helix</keyword>
<feature type="transmembrane region" description="Helical" evidence="1">
    <location>
        <begin position="77"/>
        <end position="99"/>
    </location>
</feature>
<feature type="transmembrane region" description="Helical" evidence="1">
    <location>
        <begin position="323"/>
        <end position="343"/>
    </location>
</feature>
<dbReference type="Proteomes" id="UP000595823">
    <property type="component" value="Chromosome"/>
</dbReference>
<evidence type="ECO:0008006" key="4">
    <source>
        <dbReference type="Google" id="ProtNLM"/>
    </source>
</evidence>
<feature type="transmembrane region" description="Helical" evidence="1">
    <location>
        <begin position="261"/>
        <end position="285"/>
    </location>
</feature>
<keyword evidence="1" id="KW-0812">Transmembrane</keyword>
<dbReference type="EMBL" id="CP054705">
    <property type="protein sequence ID" value="QQK77746.1"/>
    <property type="molecule type" value="Genomic_DNA"/>
</dbReference>
<feature type="transmembrane region" description="Helical" evidence="1">
    <location>
        <begin position="143"/>
        <end position="162"/>
    </location>
</feature>
<proteinExistence type="predicted"/>
<name>A0A7T6Z6C0_9BACI</name>
<gene>
    <name evidence="2" type="ORF">HUG15_20595</name>
</gene>
<accession>A0A7T6Z6C0</accession>
<feature type="transmembrane region" description="Helical" evidence="1">
    <location>
        <begin position="111"/>
        <end position="131"/>
    </location>
</feature>
<keyword evidence="3" id="KW-1185">Reference proteome</keyword>
<reference evidence="2 3" key="1">
    <citation type="submission" date="2020-06" db="EMBL/GenBank/DDBJ databases">
        <title>Genomic analysis of Salicibibacter sp. NKC5-3.</title>
        <authorList>
            <person name="Oh Y.J."/>
        </authorList>
    </citation>
    <scope>NUCLEOTIDE SEQUENCE [LARGE SCALE GENOMIC DNA]</scope>
    <source>
        <strain evidence="2 3">NKC5-3</strain>
    </source>
</reference>
<dbReference type="PANTHER" id="PTHR37814:SF1">
    <property type="entry name" value="MEMBRANE PROTEIN"/>
    <property type="match status" value="1"/>
</dbReference>
<dbReference type="PANTHER" id="PTHR37814">
    <property type="entry name" value="CONSERVED MEMBRANE PROTEIN"/>
    <property type="match status" value="1"/>
</dbReference>
<keyword evidence="1" id="KW-0472">Membrane</keyword>
<feature type="transmembrane region" description="Helical" evidence="1">
    <location>
        <begin position="182"/>
        <end position="205"/>
    </location>
</feature>
<organism evidence="2 3">
    <name type="scientific">Salicibibacter cibarius</name>
    <dbReference type="NCBI Taxonomy" id="2743000"/>
    <lineage>
        <taxon>Bacteria</taxon>
        <taxon>Bacillati</taxon>
        <taxon>Bacillota</taxon>
        <taxon>Bacilli</taxon>
        <taxon>Bacillales</taxon>
        <taxon>Bacillaceae</taxon>
        <taxon>Salicibibacter</taxon>
    </lineage>
</organism>
<evidence type="ECO:0000313" key="2">
    <source>
        <dbReference type="EMBL" id="QQK77746.1"/>
    </source>
</evidence>
<dbReference type="KEGG" id="scia:HUG15_20595"/>
<feature type="transmembrane region" description="Helical" evidence="1">
    <location>
        <begin position="297"/>
        <end position="317"/>
    </location>
</feature>
<protein>
    <recommendedName>
        <fullName evidence="4">Membrane protein YkvI</fullName>
    </recommendedName>
</protein>
<evidence type="ECO:0000256" key="1">
    <source>
        <dbReference type="SAM" id="Phobius"/>
    </source>
</evidence>
<feature type="transmembrane region" description="Helical" evidence="1">
    <location>
        <begin position="33"/>
        <end position="56"/>
    </location>
</feature>
<dbReference type="RefSeq" id="WP_200125389.1">
    <property type="nucleotide sequence ID" value="NZ_CP054705.1"/>
</dbReference>
<dbReference type="InterPro" id="IPR038728">
    <property type="entry name" value="YkvI-like"/>
</dbReference>
<evidence type="ECO:0000313" key="3">
    <source>
        <dbReference type="Proteomes" id="UP000595823"/>
    </source>
</evidence>
<dbReference type="AlphaFoldDB" id="A0A7T6Z6C0"/>
<dbReference type="Gene3D" id="1.20.1740.10">
    <property type="entry name" value="Amino acid/polyamine transporter I"/>
    <property type="match status" value="1"/>
</dbReference>